<sequence>MSNYKFETLPQLVDHRETLPKKGSYKKRKTALKDCKRAWHHSITAKALSGSNALGFAKYHVQNLGWPGIGYTFVIEPQNIIQTPKGPRARIVYCHDFSLLTYNVGNSNDWGLGICVAGDYRFEEMDEATKATIDELQDVLNQDGIGNGDLSHHEFPGYGWKACCVFDYKEVFKFLNHTPVQELPEFYDLQQGDTLWGIANNDARFTVEDLQAWNNIKDPSKVKVGQRIHFKQQSITKEPVKTTPVKVLWTGEVNVATLNIRKGPSTEFPSVKQLHRGEEVKVYEVKNQWLNIGNGQWISNVDNKYVKKVVKSSKRFLNLKPHMNSWRVYPLTVVTKIGYEKGKLNPKKFGGLSYEILGNPQKDVYTIQTSHFGKVNIYAPRDNDSTITNSKLY</sequence>
<gene>
    <name evidence="2" type="ORF">FZC76_18095</name>
</gene>
<dbReference type="OrthoDB" id="9812621at2"/>
<dbReference type="SUPFAM" id="SSF54106">
    <property type="entry name" value="LysM domain"/>
    <property type="match status" value="1"/>
</dbReference>
<dbReference type="GO" id="GO:0008745">
    <property type="term" value="F:N-acetylmuramoyl-L-alanine amidase activity"/>
    <property type="evidence" value="ECO:0007669"/>
    <property type="project" value="InterPro"/>
</dbReference>
<evidence type="ECO:0000313" key="3">
    <source>
        <dbReference type="Proteomes" id="UP000322524"/>
    </source>
</evidence>
<evidence type="ECO:0000313" key="2">
    <source>
        <dbReference type="EMBL" id="TYS64474.1"/>
    </source>
</evidence>
<name>A0A5D4SQ48_9BACI</name>
<dbReference type="RefSeq" id="WP_148989580.1">
    <property type="nucleotide sequence ID" value="NZ_VTEV01000008.1"/>
</dbReference>
<dbReference type="SMART" id="SM00287">
    <property type="entry name" value="SH3b"/>
    <property type="match status" value="1"/>
</dbReference>
<feature type="domain" description="LysM" evidence="1">
    <location>
        <begin position="185"/>
        <end position="230"/>
    </location>
</feature>
<dbReference type="InterPro" id="IPR003646">
    <property type="entry name" value="SH3-like_bac-type"/>
</dbReference>
<dbReference type="Gene3D" id="3.40.80.10">
    <property type="entry name" value="Peptidoglycan recognition protein-like"/>
    <property type="match status" value="1"/>
</dbReference>
<evidence type="ECO:0000259" key="1">
    <source>
        <dbReference type="PROSITE" id="PS51782"/>
    </source>
</evidence>
<dbReference type="SUPFAM" id="SSF55846">
    <property type="entry name" value="N-acetylmuramoyl-L-alanine amidase-like"/>
    <property type="match status" value="1"/>
</dbReference>
<dbReference type="EMBL" id="VTEV01000008">
    <property type="protein sequence ID" value="TYS64474.1"/>
    <property type="molecule type" value="Genomic_DNA"/>
</dbReference>
<dbReference type="Gene3D" id="3.10.350.10">
    <property type="entry name" value="LysM domain"/>
    <property type="match status" value="1"/>
</dbReference>
<organism evidence="2 3">
    <name type="scientific">Sutcliffiella horikoshii</name>
    <dbReference type="NCBI Taxonomy" id="79883"/>
    <lineage>
        <taxon>Bacteria</taxon>
        <taxon>Bacillati</taxon>
        <taxon>Bacillota</taxon>
        <taxon>Bacilli</taxon>
        <taxon>Bacillales</taxon>
        <taxon>Bacillaceae</taxon>
        <taxon>Sutcliffiella</taxon>
    </lineage>
</organism>
<dbReference type="SMART" id="SM00257">
    <property type="entry name" value="LysM"/>
    <property type="match status" value="1"/>
</dbReference>
<protein>
    <submittedName>
        <fullName evidence="2">LysM peptidoglycan-binding domain-containing protein</fullName>
    </submittedName>
</protein>
<dbReference type="CDD" id="cd00118">
    <property type="entry name" value="LysM"/>
    <property type="match status" value="1"/>
</dbReference>
<proteinExistence type="predicted"/>
<dbReference type="GO" id="GO:0009253">
    <property type="term" value="P:peptidoglycan catabolic process"/>
    <property type="evidence" value="ECO:0007669"/>
    <property type="project" value="InterPro"/>
</dbReference>
<dbReference type="InterPro" id="IPR018392">
    <property type="entry name" value="LysM"/>
</dbReference>
<dbReference type="Gene3D" id="2.30.30.40">
    <property type="entry name" value="SH3 Domains"/>
    <property type="match status" value="1"/>
</dbReference>
<dbReference type="PROSITE" id="PS51782">
    <property type="entry name" value="LYSM"/>
    <property type="match status" value="1"/>
</dbReference>
<dbReference type="Pfam" id="PF08239">
    <property type="entry name" value="SH3_3"/>
    <property type="match status" value="1"/>
</dbReference>
<comment type="caution">
    <text evidence="2">The sequence shown here is derived from an EMBL/GenBank/DDBJ whole genome shotgun (WGS) entry which is preliminary data.</text>
</comment>
<reference evidence="2 3" key="1">
    <citation type="submission" date="2019-08" db="EMBL/GenBank/DDBJ databases">
        <title>Bacillus genomes from the desert of Cuatro Cienegas, Coahuila.</title>
        <authorList>
            <person name="Olmedo-Alvarez G."/>
        </authorList>
    </citation>
    <scope>NUCLEOTIDE SEQUENCE [LARGE SCALE GENOMIC DNA]</scope>
    <source>
        <strain evidence="2 3">CH28_1T</strain>
    </source>
</reference>
<dbReference type="Pfam" id="PF01476">
    <property type="entry name" value="LysM"/>
    <property type="match status" value="1"/>
</dbReference>
<accession>A0A5D4SQ48</accession>
<dbReference type="Proteomes" id="UP000322524">
    <property type="component" value="Unassembled WGS sequence"/>
</dbReference>
<dbReference type="InterPro" id="IPR036779">
    <property type="entry name" value="LysM_dom_sf"/>
</dbReference>
<dbReference type="InterPro" id="IPR036505">
    <property type="entry name" value="Amidase/PGRP_sf"/>
</dbReference>
<dbReference type="AlphaFoldDB" id="A0A5D4SQ48"/>